<dbReference type="PANTHER" id="PTHR22950:SF692">
    <property type="entry name" value="TRANSMEMBRANE AMINO ACID TRANSPORTER FAMILY PROTEIN"/>
    <property type="match status" value="1"/>
</dbReference>
<dbReference type="Pfam" id="PF01490">
    <property type="entry name" value="Aa_trans"/>
    <property type="match status" value="1"/>
</dbReference>
<feature type="transmembrane region" description="Helical" evidence="9">
    <location>
        <begin position="240"/>
        <end position="259"/>
    </location>
</feature>
<evidence type="ECO:0000259" key="10">
    <source>
        <dbReference type="Pfam" id="PF01490"/>
    </source>
</evidence>
<dbReference type="OMA" id="FGCACVG"/>
<dbReference type="Gramene" id="ESR42367">
    <property type="protein sequence ID" value="ESR42367"/>
    <property type="gene ID" value="CICLE_v10011256mg"/>
</dbReference>
<accession>V4SNW7</accession>
<feature type="transmembrane region" description="Helical" evidence="9">
    <location>
        <begin position="491"/>
        <end position="510"/>
    </location>
</feature>
<dbReference type="InterPro" id="IPR013057">
    <property type="entry name" value="AA_transpt_TM"/>
</dbReference>
<evidence type="ECO:0000256" key="7">
    <source>
        <dbReference type="ARBA" id="ARBA00049662"/>
    </source>
</evidence>
<feature type="transmembrane region" description="Helical" evidence="9">
    <location>
        <begin position="194"/>
        <end position="213"/>
    </location>
</feature>
<dbReference type="AlphaFoldDB" id="V4SNW7"/>
<evidence type="ECO:0000313" key="12">
    <source>
        <dbReference type="Proteomes" id="UP000030687"/>
    </source>
</evidence>
<dbReference type="STRING" id="85681.V4SNW7"/>
<name>V4SNW7_CITCL</name>
<comment type="similarity">
    <text evidence="7">Belongs to the amino acid/polyamine transporter 2 family. Amino acid/auxin permease (AAAP) (TC 2.A.18.5) subfamily.</text>
</comment>
<feature type="region of interest" description="Disordered" evidence="8">
    <location>
        <begin position="1"/>
        <end position="60"/>
    </location>
</feature>
<dbReference type="eggNOG" id="KOG1303">
    <property type="taxonomic scope" value="Eukaryota"/>
</dbReference>
<evidence type="ECO:0000256" key="1">
    <source>
        <dbReference type="ARBA" id="ARBA00004141"/>
    </source>
</evidence>
<evidence type="ECO:0000256" key="4">
    <source>
        <dbReference type="ARBA" id="ARBA00022970"/>
    </source>
</evidence>
<keyword evidence="5 9" id="KW-1133">Transmembrane helix</keyword>
<feature type="transmembrane region" description="Helical" evidence="9">
    <location>
        <begin position="425"/>
        <end position="449"/>
    </location>
</feature>
<evidence type="ECO:0000313" key="11">
    <source>
        <dbReference type="EMBL" id="ESR42367.1"/>
    </source>
</evidence>
<feature type="compositionally biased region" description="Basic and acidic residues" evidence="8">
    <location>
        <begin position="1"/>
        <end position="14"/>
    </location>
</feature>
<feature type="domain" description="Amino acid transporter transmembrane" evidence="10">
    <location>
        <begin position="162"/>
        <end position="543"/>
    </location>
</feature>
<evidence type="ECO:0000256" key="6">
    <source>
        <dbReference type="ARBA" id="ARBA00023136"/>
    </source>
</evidence>
<keyword evidence="12" id="KW-1185">Reference proteome</keyword>
<dbReference type="FunFam" id="1.20.1740.10:FF:000047">
    <property type="entry name" value="Amino acid transporter AVT1A"/>
    <property type="match status" value="1"/>
</dbReference>
<dbReference type="PANTHER" id="PTHR22950">
    <property type="entry name" value="AMINO ACID TRANSPORTER"/>
    <property type="match status" value="1"/>
</dbReference>
<feature type="transmembrane region" description="Helical" evidence="9">
    <location>
        <begin position="380"/>
        <end position="405"/>
    </location>
</feature>
<feature type="compositionally biased region" description="Acidic residues" evidence="8">
    <location>
        <begin position="17"/>
        <end position="36"/>
    </location>
</feature>
<organism evidence="11 12">
    <name type="scientific">Citrus clementina</name>
    <name type="common">Clementine</name>
    <name type="synonym">Citrus deliciosa x Citrus sinensis</name>
    <dbReference type="NCBI Taxonomy" id="85681"/>
    <lineage>
        <taxon>Eukaryota</taxon>
        <taxon>Viridiplantae</taxon>
        <taxon>Streptophyta</taxon>
        <taxon>Embryophyta</taxon>
        <taxon>Tracheophyta</taxon>
        <taxon>Spermatophyta</taxon>
        <taxon>Magnoliopsida</taxon>
        <taxon>eudicotyledons</taxon>
        <taxon>Gunneridae</taxon>
        <taxon>Pentapetalae</taxon>
        <taxon>rosids</taxon>
        <taxon>malvids</taxon>
        <taxon>Sapindales</taxon>
        <taxon>Rutaceae</taxon>
        <taxon>Aurantioideae</taxon>
        <taxon>Citrus</taxon>
    </lineage>
</organism>
<evidence type="ECO:0000256" key="3">
    <source>
        <dbReference type="ARBA" id="ARBA00022692"/>
    </source>
</evidence>
<keyword evidence="3 9" id="KW-0812">Transmembrane</keyword>
<dbReference type="KEGG" id="cic:CICLE_v10011256mg"/>
<feature type="transmembrane region" description="Helical" evidence="9">
    <location>
        <begin position="306"/>
        <end position="328"/>
    </location>
</feature>
<dbReference type="GO" id="GO:0015179">
    <property type="term" value="F:L-amino acid transmembrane transporter activity"/>
    <property type="evidence" value="ECO:0007669"/>
    <property type="project" value="TreeGrafter"/>
</dbReference>
<protein>
    <recommendedName>
        <fullName evidence="10">Amino acid transporter transmembrane domain-containing protein</fullName>
    </recommendedName>
</protein>
<dbReference type="FunCoup" id="V4SNW7">
    <property type="interactions" value="196"/>
</dbReference>
<keyword evidence="6 9" id="KW-0472">Membrane</keyword>
<reference evidence="11 12" key="1">
    <citation type="submission" date="2013-10" db="EMBL/GenBank/DDBJ databases">
        <authorList>
            <consortium name="International Citrus Genome Consortium"/>
            <person name="Jenkins J."/>
            <person name="Schmutz J."/>
            <person name="Prochnik S."/>
            <person name="Rokhsar D."/>
            <person name="Gmitter F."/>
            <person name="Ollitrault P."/>
            <person name="Machado M."/>
            <person name="Talon M."/>
            <person name="Wincker P."/>
            <person name="Jaillon O."/>
            <person name="Morgante M."/>
        </authorList>
    </citation>
    <scope>NUCLEOTIDE SEQUENCE</scope>
    <source>
        <strain evidence="12">cv. Clemenules</strain>
    </source>
</reference>
<dbReference type="GO" id="GO:0005774">
    <property type="term" value="C:vacuolar membrane"/>
    <property type="evidence" value="ECO:0007669"/>
    <property type="project" value="TreeGrafter"/>
</dbReference>
<dbReference type="InParanoid" id="V4SNW7"/>
<dbReference type="EMBL" id="KI536861">
    <property type="protein sequence ID" value="ESR42367.1"/>
    <property type="molecule type" value="Genomic_DNA"/>
</dbReference>
<gene>
    <name evidence="11" type="ORF">CICLE_v10011256mg</name>
</gene>
<sequence length="650" mass="71512">MKMQDEDLGRERQAETLTDDEENQADSMGEIEDDSGSESSSTHSTPTRNPSDGIDIQPTWPQSYRQSMDIYSTVTSPSLGFLKPSSLSALSGSMSSLYKRSQPASYLESSLSKPLISDLEKEEVLSPRVHWNVPSRSRLSNISDMPRSRMSSISDSLPPARKCSLAQSCLNGINVLCGVGLLATPYAIKEGGWSSLSLLFIFGIIAFYTGILLQECLDSAPGLTTYPDVGQAAFGITGRLIVAIVLYLELFAASIEYLIMMSDNLASLFPHTSMNFGGLHLDCHKIFSITATLVVLPTVWLRDLTLLSYISVGGVITTGVVVLCLLWIGLVDAVGFHPYGTALDLSNLPVTIGLYGFAYAGHSVFPNIYSSMQEPKKFPFVLMISFVFCSLLNAGVGICGYLMFGDSIQSQFTLNFPKEFVASKVAIWTTVLIPMSKYAMTLTPIALSLEELMPSKELQSYSVSVIIRTILAISTLVVALTLPYFGIVMSLIGSLLAMLITLIFPCVFYLKILQGKISKLKIAFCIFNAVLGVFCACIGTYSALSRIATRAAAAIANNQMSLIREPLKIVSHQRRMFQENLPEIELPPKITPSNLSSNKLIEKLNEEYTNHTTQDLRGKLQIRRKTTAVVTRQLEKNIHYVKNYYNHSQK</sequence>
<evidence type="ECO:0000256" key="9">
    <source>
        <dbReference type="SAM" id="Phobius"/>
    </source>
</evidence>
<evidence type="ECO:0000256" key="8">
    <source>
        <dbReference type="SAM" id="MobiDB-lite"/>
    </source>
</evidence>
<feature type="transmembrane region" description="Helical" evidence="9">
    <location>
        <begin position="348"/>
        <end position="368"/>
    </location>
</feature>
<dbReference type="Proteomes" id="UP000030687">
    <property type="component" value="Unassembled WGS sequence"/>
</dbReference>
<keyword evidence="4" id="KW-0029">Amino-acid transport</keyword>
<evidence type="ECO:0000256" key="5">
    <source>
        <dbReference type="ARBA" id="ARBA00022989"/>
    </source>
</evidence>
<keyword evidence="2" id="KW-0813">Transport</keyword>
<feature type="transmembrane region" description="Helical" evidence="9">
    <location>
        <begin position="522"/>
        <end position="544"/>
    </location>
</feature>
<comment type="subcellular location">
    <subcellularLocation>
        <location evidence="1">Membrane</location>
        <topology evidence="1">Multi-pass membrane protein</topology>
    </subcellularLocation>
</comment>
<evidence type="ECO:0000256" key="2">
    <source>
        <dbReference type="ARBA" id="ARBA00022448"/>
    </source>
</evidence>
<feature type="transmembrane region" description="Helical" evidence="9">
    <location>
        <begin position="461"/>
        <end position="485"/>
    </location>
</feature>
<proteinExistence type="inferred from homology"/>